<dbReference type="EMBL" id="DWYY01000002">
    <property type="protein sequence ID" value="HJA91524.1"/>
    <property type="molecule type" value="Genomic_DNA"/>
</dbReference>
<dbReference type="Pfam" id="PF06545">
    <property type="entry name" value="AllG"/>
    <property type="match status" value="1"/>
</dbReference>
<evidence type="ECO:0000313" key="1">
    <source>
        <dbReference type="EMBL" id="HJA91524.1"/>
    </source>
</evidence>
<dbReference type="Proteomes" id="UP000886858">
    <property type="component" value="Unassembled WGS sequence"/>
</dbReference>
<organism evidence="1 2">
    <name type="scientific">Candidatus Eisenbergiella merdipullorum</name>
    <dbReference type="NCBI Taxonomy" id="2838553"/>
    <lineage>
        <taxon>Bacteria</taxon>
        <taxon>Bacillati</taxon>
        <taxon>Bacillota</taxon>
        <taxon>Clostridia</taxon>
        <taxon>Lachnospirales</taxon>
        <taxon>Lachnospiraceae</taxon>
        <taxon>Eisenbergiella</taxon>
    </lineage>
</organism>
<gene>
    <name evidence="1" type="ORF">H9717_00110</name>
</gene>
<dbReference type="Gene3D" id="3.90.1700.10">
    <property type="entry name" value="v583 domain like"/>
    <property type="match status" value="1"/>
</dbReference>
<reference evidence="1" key="2">
    <citation type="submission" date="2021-04" db="EMBL/GenBank/DDBJ databases">
        <authorList>
            <person name="Gilroy R."/>
        </authorList>
    </citation>
    <scope>NUCLEOTIDE SEQUENCE</scope>
    <source>
        <strain evidence="1">CHK179-7159</strain>
    </source>
</reference>
<proteinExistence type="predicted"/>
<dbReference type="AlphaFoldDB" id="A0A9D2I461"/>
<comment type="caution">
    <text evidence="1">The sequence shown here is derived from an EMBL/GenBank/DDBJ whole genome shotgun (WGS) entry which is preliminary data.</text>
</comment>
<sequence>MWKVINIGLPFFYEALKQQGCEAVQIDWQAPISRSAAAERLMCAVNRPELKEKADRANEEAVRCIIDSDPAWVDILPAGEVIEGMEDHTIIHSGPPIDYDNMVMLHRRGLVSACLFEGWAKNEEEAVSLIRGGHLKIMSALDTNTVGAGTGIITKSVAMIVIEDRKTGKRAATFPAEGPFQGGFCGWGLYSVPIAENLRHMREDLFPVLRQMLREFGPIPIKPILAESMQMGDENHTRQTAADLLFEHQVLPRLFKMDVPKEKMIPVMEYIVDTPRFFHCYGQGASRSAMLSAVGTPYSTMVTAVCGNGVQFGIKVAGLGNEWFCAPAPMMKGRYTSSKYTIKDQLPWLGDSCVVECAGMGGMAAAASPIVCSLRGMKLRDAINLTKEMGKICIAKNPNFPIPNLDFDFLPVGIDIRKVVETGITPEIHGGMFNREGGLIGAGSARVPMECFEKALQAYEKKYGGNV</sequence>
<evidence type="ECO:0000313" key="2">
    <source>
        <dbReference type="Proteomes" id="UP000886858"/>
    </source>
</evidence>
<accession>A0A9D2I461</accession>
<name>A0A9D2I461_9FIRM</name>
<reference evidence="1" key="1">
    <citation type="journal article" date="2021" name="PeerJ">
        <title>Extensive microbial diversity within the chicken gut microbiome revealed by metagenomics and culture.</title>
        <authorList>
            <person name="Gilroy R."/>
            <person name="Ravi A."/>
            <person name="Getino M."/>
            <person name="Pursley I."/>
            <person name="Horton D.L."/>
            <person name="Alikhan N.F."/>
            <person name="Baker D."/>
            <person name="Gharbi K."/>
            <person name="Hall N."/>
            <person name="Watson M."/>
            <person name="Adriaenssens E.M."/>
            <person name="Foster-Nyarko E."/>
            <person name="Jarju S."/>
            <person name="Secka A."/>
            <person name="Antonio M."/>
            <person name="Oren A."/>
            <person name="Chaudhuri R.R."/>
            <person name="La Ragione R."/>
            <person name="Hildebrand F."/>
            <person name="Pallen M.J."/>
        </authorList>
    </citation>
    <scope>NUCLEOTIDE SEQUENCE</scope>
    <source>
        <strain evidence="1">CHK179-7159</strain>
    </source>
</reference>
<dbReference type="Gene3D" id="3.90.1710.10">
    <property type="entry name" value="Enterococcus faecalis V583 domain"/>
    <property type="match status" value="1"/>
</dbReference>
<dbReference type="InterPro" id="IPR009499">
    <property type="entry name" value="AllG-like"/>
</dbReference>
<dbReference type="InterPro" id="IPR024033">
    <property type="entry name" value="OXTCase_su_AllG_h-dom"/>
</dbReference>
<dbReference type="Gene3D" id="1.10.10.660">
    <property type="entry name" value="conserved protein of unknown function from Enterococcus faecalis V583"/>
    <property type="match status" value="1"/>
</dbReference>
<protein>
    <submittedName>
        <fullName evidence="1">DUF1116 domain-containing protein</fullName>
    </submittedName>
</protein>